<dbReference type="GO" id="GO:0034965">
    <property type="term" value="P:intronic box C/D snoRNA processing"/>
    <property type="evidence" value="ECO:0007669"/>
    <property type="project" value="TreeGrafter"/>
</dbReference>
<dbReference type="EMBL" id="LGST01000031">
    <property type="protein sequence ID" value="KND98586.1"/>
    <property type="molecule type" value="Genomic_DNA"/>
</dbReference>
<dbReference type="GO" id="GO:0005655">
    <property type="term" value="C:nucleolar ribonuclease P complex"/>
    <property type="evidence" value="ECO:0007669"/>
    <property type="project" value="InterPro"/>
</dbReference>
<dbReference type="GO" id="GO:0000171">
    <property type="term" value="F:ribonuclease MRP activity"/>
    <property type="evidence" value="ECO:0007669"/>
    <property type="project" value="TreeGrafter"/>
</dbReference>
<dbReference type="VEuPathDB" id="FungiDB:CJJ07_000380"/>
<dbReference type="SUPFAM" id="SSF82704">
    <property type="entry name" value="AlbA-like"/>
    <property type="match status" value="1"/>
</dbReference>
<dbReference type="AlphaFoldDB" id="A0A0L0NWN7"/>
<dbReference type="GO" id="GO:0000172">
    <property type="term" value="C:ribonuclease MRP complex"/>
    <property type="evidence" value="ECO:0007669"/>
    <property type="project" value="InterPro"/>
</dbReference>
<dbReference type="VEuPathDB" id="FungiDB:QG37_04482"/>
<dbReference type="Pfam" id="PF12328">
    <property type="entry name" value="Rpp20"/>
    <property type="match status" value="1"/>
</dbReference>
<dbReference type="VEuPathDB" id="FungiDB:CJI96_0005435"/>
<dbReference type="PANTHER" id="PTHR28256:SF1">
    <property type="entry name" value="RIBONUCLEASES P_MRP PROTEIN SUBUNIT POP7"/>
    <property type="match status" value="1"/>
</dbReference>
<name>A0A0L0NWN7_CANAR</name>
<dbReference type="PANTHER" id="PTHR28256">
    <property type="entry name" value="RIBONUCLEASES P/MRP PROTEIN SUBUNIT POP7"/>
    <property type="match status" value="1"/>
</dbReference>
<sequence>MGTKIVKHNPDTKLRSKTALDTTFLVKGSTPFVSAVKRIDRMLEKFDTNGTGYRKYQLGEYKKVRFLTIKGMGKAIDTVVSLGLHYKHKKQYNVDVKTGTVEVLDELRKPLEYSTKESDDEESEFKKRSASYVDVKIWLKRNT</sequence>
<dbReference type="GO" id="GO:0000294">
    <property type="term" value="P:nuclear-transcribed mRNA catabolic process, RNase MRP-dependent"/>
    <property type="evidence" value="ECO:0007669"/>
    <property type="project" value="TreeGrafter"/>
</dbReference>
<evidence type="ECO:0000256" key="2">
    <source>
        <dbReference type="ARBA" id="ARBA00022694"/>
    </source>
</evidence>
<dbReference type="VEuPathDB" id="FungiDB:CJI97_004477"/>
<dbReference type="InterPro" id="IPR036882">
    <property type="entry name" value="Alba-like_dom_sf"/>
</dbReference>
<keyword evidence="2" id="KW-0819">tRNA processing</keyword>
<evidence type="ECO:0000313" key="4">
    <source>
        <dbReference type="EMBL" id="KND98586.1"/>
    </source>
</evidence>
<protein>
    <submittedName>
        <fullName evidence="4">Uncharacterized protein</fullName>
    </submittedName>
</protein>
<keyword evidence="3" id="KW-0539">Nucleus</keyword>
<proteinExistence type="predicted"/>
<comment type="subcellular location">
    <subcellularLocation>
        <location evidence="1">Nucleus</location>
    </subcellularLocation>
</comment>
<dbReference type="GO" id="GO:0001682">
    <property type="term" value="P:tRNA 5'-leader removal"/>
    <property type="evidence" value="ECO:0007669"/>
    <property type="project" value="InterPro"/>
</dbReference>
<comment type="caution">
    <text evidence="4">The sequence shown here is derived from an EMBL/GenBank/DDBJ whole genome shotgun (WGS) entry which is preliminary data.</text>
</comment>
<dbReference type="GO" id="GO:0003723">
    <property type="term" value="F:RNA binding"/>
    <property type="evidence" value="ECO:0007669"/>
    <property type="project" value="TreeGrafter"/>
</dbReference>
<dbReference type="InterPro" id="IPR014612">
    <property type="entry name" value="Pop7/Rpp20"/>
</dbReference>
<reference evidence="5" key="1">
    <citation type="journal article" date="2015" name="BMC Genomics">
        <title>Draft genome of a commonly misdiagnosed multidrug resistant pathogen Candida auris.</title>
        <authorList>
            <person name="Chatterjee S."/>
            <person name="Alampalli S.V."/>
            <person name="Nageshan R.K."/>
            <person name="Chettiar S.T."/>
            <person name="Joshi S."/>
            <person name="Tatu U.S."/>
        </authorList>
    </citation>
    <scope>NUCLEOTIDE SEQUENCE [LARGE SCALE GENOMIC DNA]</scope>
    <source>
        <strain evidence="5">6684</strain>
    </source>
</reference>
<dbReference type="GO" id="GO:0004526">
    <property type="term" value="F:ribonuclease P activity"/>
    <property type="evidence" value="ECO:0007669"/>
    <property type="project" value="TreeGrafter"/>
</dbReference>
<evidence type="ECO:0000256" key="3">
    <source>
        <dbReference type="ARBA" id="ARBA00023242"/>
    </source>
</evidence>
<dbReference type="VEuPathDB" id="FungiDB:B9J08_004414"/>
<dbReference type="GO" id="GO:0006364">
    <property type="term" value="P:rRNA processing"/>
    <property type="evidence" value="ECO:0007669"/>
    <property type="project" value="TreeGrafter"/>
</dbReference>
<dbReference type="InterPro" id="IPR020241">
    <property type="entry name" value="RNase_P/MRP_Pop7_fungi"/>
</dbReference>
<evidence type="ECO:0000256" key="1">
    <source>
        <dbReference type="ARBA" id="ARBA00004123"/>
    </source>
</evidence>
<evidence type="ECO:0000313" key="5">
    <source>
        <dbReference type="Proteomes" id="UP000037122"/>
    </source>
</evidence>
<dbReference type="Gene3D" id="3.30.110.20">
    <property type="entry name" value="Alba-like domain"/>
    <property type="match status" value="1"/>
</dbReference>
<accession>A0A0L0NWN7</accession>
<organism evidence="4 5">
    <name type="scientific">Candidozyma auris</name>
    <name type="common">Yeast</name>
    <name type="synonym">Candida auris</name>
    <dbReference type="NCBI Taxonomy" id="498019"/>
    <lineage>
        <taxon>Eukaryota</taxon>
        <taxon>Fungi</taxon>
        <taxon>Dikarya</taxon>
        <taxon>Ascomycota</taxon>
        <taxon>Saccharomycotina</taxon>
        <taxon>Pichiomycetes</taxon>
        <taxon>Metschnikowiaceae</taxon>
        <taxon>Candidozyma</taxon>
    </lineage>
</organism>
<dbReference type="VEuPathDB" id="FungiDB:CJJ09_005001"/>
<gene>
    <name evidence="4" type="ORF">QG37_04482</name>
</gene>
<dbReference type="Proteomes" id="UP000037122">
    <property type="component" value="Unassembled WGS sequence"/>
</dbReference>